<keyword evidence="1" id="KW-0547">Nucleotide-binding</keyword>
<dbReference type="InterPro" id="IPR050100">
    <property type="entry name" value="TRAFAC_GTPase_members"/>
</dbReference>
<dbReference type="Pfam" id="PF00009">
    <property type="entry name" value="GTP_EFTU"/>
    <property type="match status" value="1"/>
</dbReference>
<evidence type="ECO:0000256" key="1">
    <source>
        <dbReference type="ARBA" id="ARBA00022741"/>
    </source>
</evidence>
<proteinExistence type="predicted"/>
<reference evidence="4 5" key="1">
    <citation type="journal article" date="2016" name="Genome Biol. Evol.">
        <title>Draft genome sequence of an aflatoxigenic Aspergillus species, A. bombycis.</title>
        <authorList>
            <person name="Moore G.G."/>
            <person name="Mack B.M."/>
            <person name="Beltz S.B."/>
            <person name="Gilbert M.K."/>
        </authorList>
    </citation>
    <scope>NUCLEOTIDE SEQUENCE [LARGE SCALE GENOMIC DNA]</scope>
    <source>
        <strain evidence="5">NRRL 26010</strain>
    </source>
</reference>
<comment type="caution">
    <text evidence="4">The sequence shown here is derived from an EMBL/GenBank/DDBJ whole genome shotgun (WGS) entry which is preliminary data.</text>
</comment>
<evidence type="ECO:0000313" key="4">
    <source>
        <dbReference type="EMBL" id="OGM44077.1"/>
    </source>
</evidence>
<keyword evidence="5" id="KW-1185">Reference proteome</keyword>
<dbReference type="RefSeq" id="XP_022387794.1">
    <property type="nucleotide sequence ID" value="XM_022534425.1"/>
</dbReference>
<dbReference type="GO" id="GO:0003924">
    <property type="term" value="F:GTPase activity"/>
    <property type="evidence" value="ECO:0007669"/>
    <property type="project" value="InterPro"/>
</dbReference>
<evidence type="ECO:0000259" key="3">
    <source>
        <dbReference type="Pfam" id="PF00009"/>
    </source>
</evidence>
<dbReference type="GO" id="GO:0005525">
    <property type="term" value="F:GTP binding"/>
    <property type="evidence" value="ECO:0007669"/>
    <property type="project" value="UniProtKB-KW"/>
</dbReference>
<name>A0A1F7ZXD7_9EURO</name>
<dbReference type="EMBL" id="LYCR01000060">
    <property type="protein sequence ID" value="OGM44077.1"/>
    <property type="molecule type" value="Genomic_DNA"/>
</dbReference>
<dbReference type="STRING" id="109264.A0A1F7ZXD7"/>
<dbReference type="Gene3D" id="3.40.50.300">
    <property type="entry name" value="P-loop containing nucleotide triphosphate hydrolases"/>
    <property type="match status" value="1"/>
</dbReference>
<keyword evidence="2" id="KW-0342">GTP-binding</keyword>
<dbReference type="AlphaFoldDB" id="A0A1F7ZXD7"/>
<organism evidence="4 5">
    <name type="scientific">Aspergillus bombycis</name>
    <dbReference type="NCBI Taxonomy" id="109264"/>
    <lineage>
        <taxon>Eukaryota</taxon>
        <taxon>Fungi</taxon>
        <taxon>Dikarya</taxon>
        <taxon>Ascomycota</taxon>
        <taxon>Pezizomycotina</taxon>
        <taxon>Eurotiomycetes</taxon>
        <taxon>Eurotiomycetidae</taxon>
        <taxon>Eurotiales</taxon>
        <taxon>Aspergillaceae</taxon>
        <taxon>Aspergillus</taxon>
    </lineage>
</organism>
<dbReference type="SUPFAM" id="SSF52540">
    <property type="entry name" value="P-loop containing nucleoside triphosphate hydrolases"/>
    <property type="match status" value="1"/>
</dbReference>
<accession>A0A1F7ZXD7</accession>
<protein>
    <recommendedName>
        <fullName evidence="3">Tr-type G domain-containing protein</fullName>
    </recommendedName>
</protein>
<evidence type="ECO:0000256" key="2">
    <source>
        <dbReference type="ARBA" id="ARBA00023134"/>
    </source>
</evidence>
<dbReference type="PRINTS" id="PR00315">
    <property type="entry name" value="ELONGATNFCT"/>
</dbReference>
<dbReference type="OrthoDB" id="342024at2759"/>
<dbReference type="GeneID" id="34450686"/>
<evidence type="ECO:0000313" key="5">
    <source>
        <dbReference type="Proteomes" id="UP000179179"/>
    </source>
</evidence>
<dbReference type="InterPro" id="IPR000795">
    <property type="entry name" value="T_Tr_GTP-bd_dom"/>
</dbReference>
<sequence>MSRTHLNIVVIGNAGSGKSTIIGCLVSKLEGQYDGLAQLVQENAHPEKYGTAYDYAKAINEYASRENEDPDAITPWNMETPKYDISLYEIPDLDSFHDNVSSGIIPADGAILVLSASSGEGLEAGENDQTIQFAKLANELGISQIVLAISKMDTTRWSEDRFNEYLKETCHLLKRKAQYNIRAVAGVPICATYGDNMLEESPNMAWYKGWTKEARGGVLKGKPLLDAIDGVEPPVRRRN</sequence>
<gene>
    <name evidence="4" type="ORF">ABOM_007296</name>
</gene>
<dbReference type="PANTHER" id="PTHR23115">
    <property type="entry name" value="TRANSLATION FACTOR"/>
    <property type="match status" value="1"/>
</dbReference>
<dbReference type="Proteomes" id="UP000179179">
    <property type="component" value="Unassembled WGS sequence"/>
</dbReference>
<feature type="domain" description="Tr-type G" evidence="3">
    <location>
        <begin position="4"/>
        <end position="231"/>
    </location>
</feature>
<dbReference type="InterPro" id="IPR027417">
    <property type="entry name" value="P-loop_NTPase"/>
</dbReference>